<dbReference type="Gene3D" id="1.25.40.10">
    <property type="entry name" value="Tetratricopeptide repeat domain"/>
    <property type="match status" value="1"/>
</dbReference>
<protein>
    <submittedName>
        <fullName evidence="1">Tetratricopeptide repeat protein</fullName>
    </submittedName>
</protein>
<dbReference type="SUPFAM" id="SSF48452">
    <property type="entry name" value="TPR-like"/>
    <property type="match status" value="1"/>
</dbReference>
<comment type="caution">
    <text evidence="1">The sequence shown here is derived from an EMBL/GenBank/DDBJ whole genome shotgun (WGS) entry which is preliminary data.</text>
</comment>
<keyword evidence="2" id="KW-1185">Reference proteome</keyword>
<dbReference type="AlphaFoldDB" id="A0A934JB38"/>
<dbReference type="InterPro" id="IPR011990">
    <property type="entry name" value="TPR-like_helical_dom_sf"/>
</dbReference>
<dbReference type="SMART" id="SM00028">
    <property type="entry name" value="TPR"/>
    <property type="match status" value="3"/>
</dbReference>
<evidence type="ECO:0000313" key="2">
    <source>
        <dbReference type="Proteomes" id="UP000640274"/>
    </source>
</evidence>
<accession>A0A934JB38</accession>
<dbReference type="Proteomes" id="UP000640274">
    <property type="component" value="Unassembled WGS sequence"/>
</dbReference>
<proteinExistence type="predicted"/>
<dbReference type="EMBL" id="JAELUP010000103">
    <property type="protein sequence ID" value="MBJ6363568.1"/>
    <property type="molecule type" value="Genomic_DNA"/>
</dbReference>
<evidence type="ECO:0000313" key="1">
    <source>
        <dbReference type="EMBL" id="MBJ6363568.1"/>
    </source>
</evidence>
<gene>
    <name evidence="1" type="ORF">JFN88_20375</name>
</gene>
<name>A0A934JB38_9BACL</name>
<dbReference type="RefSeq" id="WP_199021102.1">
    <property type="nucleotide sequence ID" value="NZ_JAELUP010000103.1"/>
</dbReference>
<dbReference type="InterPro" id="IPR019734">
    <property type="entry name" value="TPR_rpt"/>
</dbReference>
<reference evidence="1" key="1">
    <citation type="submission" date="2020-12" db="EMBL/GenBank/DDBJ databases">
        <authorList>
            <person name="Huq M.A."/>
        </authorList>
    </citation>
    <scope>NUCLEOTIDE SEQUENCE</scope>
    <source>
        <strain evidence="1">MAHUQ-46</strain>
    </source>
</reference>
<sequence length="227" mass="25915">MFSHLFATMNELLDELIKRNPNGVLQGQDEEQFAVLKAMSDKIMDEWLSFEEKIALFKDKMQDSDAEKTNNITMPLTAVLTDKPPVPAALQAELEQLLSKGQGYFKLYMFPEAADAFNEVMQRSPDCNLARLFLAMTYMHMQEWYEAQRHFQLIVALADHPKWQALGLNALGCIQAIRQNLDQAEIYFQKAYDADPSFEETLSNLHACKTRDGQLSLYFGSAKLSCL</sequence>
<dbReference type="Pfam" id="PF13424">
    <property type="entry name" value="TPR_12"/>
    <property type="match status" value="1"/>
</dbReference>
<organism evidence="1 2">
    <name type="scientific">Paenibacillus roseus</name>
    <dbReference type="NCBI Taxonomy" id="2798579"/>
    <lineage>
        <taxon>Bacteria</taxon>
        <taxon>Bacillati</taxon>
        <taxon>Bacillota</taxon>
        <taxon>Bacilli</taxon>
        <taxon>Bacillales</taxon>
        <taxon>Paenibacillaceae</taxon>
        <taxon>Paenibacillus</taxon>
    </lineage>
</organism>